<reference evidence="2" key="1">
    <citation type="submission" date="2024-07" db="EMBL/GenBank/DDBJ databases">
        <title>Two chromosome-level genome assemblies of Korean endemic species Abeliophyllum distichum and Forsythia ovata (Oleaceae).</title>
        <authorList>
            <person name="Jang H."/>
        </authorList>
    </citation>
    <scope>NUCLEOTIDE SEQUENCE [LARGE SCALE GENOMIC DNA]</scope>
</reference>
<protein>
    <submittedName>
        <fullName evidence="1">Uncharacterized protein</fullName>
    </submittedName>
</protein>
<dbReference type="EMBL" id="JBFOLK010000001">
    <property type="protein sequence ID" value="KAL2542589.1"/>
    <property type="molecule type" value="Genomic_DNA"/>
</dbReference>
<dbReference type="AlphaFoldDB" id="A0ABD1VYW5"/>
<organism evidence="1 2">
    <name type="scientific">Abeliophyllum distichum</name>
    <dbReference type="NCBI Taxonomy" id="126358"/>
    <lineage>
        <taxon>Eukaryota</taxon>
        <taxon>Viridiplantae</taxon>
        <taxon>Streptophyta</taxon>
        <taxon>Embryophyta</taxon>
        <taxon>Tracheophyta</taxon>
        <taxon>Spermatophyta</taxon>
        <taxon>Magnoliopsida</taxon>
        <taxon>eudicotyledons</taxon>
        <taxon>Gunneridae</taxon>
        <taxon>Pentapetalae</taxon>
        <taxon>asterids</taxon>
        <taxon>lamiids</taxon>
        <taxon>Lamiales</taxon>
        <taxon>Oleaceae</taxon>
        <taxon>Forsythieae</taxon>
        <taxon>Abeliophyllum</taxon>
    </lineage>
</organism>
<proteinExistence type="predicted"/>
<gene>
    <name evidence="1" type="ORF">Adt_03567</name>
</gene>
<sequence length="165" mass="18823">MNIIPGLVLTKEVYNTLKGFDGKLSKEKANLKKLFEDLKVMSLEKAQLESDKRFFQVFLDSVVAKEADLKAKVAEAFQKRSEEAQKLVEERAFTAKTTVATTNNTFEAMVAEKDMLLTEAKEEIERVKVDRIDAKDRIVMAYQDGFKDTPKYKDLAHQFMTTDGD</sequence>
<keyword evidence="2" id="KW-1185">Reference proteome</keyword>
<comment type="caution">
    <text evidence="1">The sequence shown here is derived from an EMBL/GenBank/DDBJ whole genome shotgun (WGS) entry which is preliminary data.</text>
</comment>
<evidence type="ECO:0000313" key="2">
    <source>
        <dbReference type="Proteomes" id="UP001604336"/>
    </source>
</evidence>
<evidence type="ECO:0000313" key="1">
    <source>
        <dbReference type="EMBL" id="KAL2542589.1"/>
    </source>
</evidence>
<accession>A0ABD1VYW5</accession>
<name>A0ABD1VYW5_9LAMI</name>
<dbReference type="Proteomes" id="UP001604336">
    <property type="component" value="Unassembled WGS sequence"/>
</dbReference>